<organism evidence="1 2">
    <name type="scientific">Paenibacillus illinoisensis</name>
    <dbReference type="NCBI Taxonomy" id="59845"/>
    <lineage>
        <taxon>Bacteria</taxon>
        <taxon>Bacillati</taxon>
        <taxon>Bacillota</taxon>
        <taxon>Bacilli</taxon>
        <taxon>Bacillales</taxon>
        <taxon>Paenibacillaceae</taxon>
        <taxon>Paenibacillus</taxon>
    </lineage>
</organism>
<dbReference type="Proteomes" id="UP001618531">
    <property type="component" value="Unassembled WGS sequence"/>
</dbReference>
<dbReference type="RefSeq" id="WP_402878128.1">
    <property type="nucleotide sequence ID" value="NZ_JBIYSL010000006.1"/>
</dbReference>
<accession>A0ABW8I079</accession>
<proteinExistence type="predicted"/>
<name>A0ABW8I079_9BACL</name>
<keyword evidence="2" id="KW-1185">Reference proteome</keyword>
<dbReference type="InterPro" id="IPR008929">
    <property type="entry name" value="Chondroitin_lyas"/>
</dbReference>
<evidence type="ECO:0008006" key="3">
    <source>
        <dbReference type="Google" id="ProtNLM"/>
    </source>
</evidence>
<dbReference type="PANTHER" id="PTHR38045:SF1">
    <property type="entry name" value="HEPARINASE II_III-LIKE PROTEIN"/>
    <property type="match status" value="1"/>
</dbReference>
<evidence type="ECO:0000313" key="1">
    <source>
        <dbReference type="EMBL" id="MFK0525357.1"/>
    </source>
</evidence>
<reference evidence="1 2" key="1">
    <citation type="submission" date="2024-11" db="EMBL/GenBank/DDBJ databases">
        <title>Identification and Characterization of a Novel Fosfomycin Bacillithiol Transferase FosB8 in Paenibacillus illinoisensis.</title>
        <authorList>
            <person name="Lu W."/>
        </authorList>
    </citation>
    <scope>NUCLEOTIDE SEQUENCE [LARGE SCALE GENOMIC DNA]</scope>
    <source>
        <strain evidence="1 2">WP77</strain>
    </source>
</reference>
<dbReference type="SUPFAM" id="SSF48230">
    <property type="entry name" value="Chondroitin AC/alginate lyase"/>
    <property type="match status" value="1"/>
</dbReference>
<gene>
    <name evidence="1" type="ORF">ACINKY_24405</name>
</gene>
<sequence length="650" mass="73192">MTVHPGLRWTADHIAAAMKHGMSDGLELFHHWKDRLTDTWNDPVYAGFWSDLEVYEQKALKKNLPELSFSLFRHFRDTGERQAYEQAYFERRGRLVSLGLLVAVSPSSARLHLLEDLIWSVCTEQTWCLSAHIPEGEEAGARTHIDLFAAETAQMLAELVVMLDDMLDERVIRMVKAEIEDRIFTPLYREQRTYGWEEANHNWSAVCSGGCGIAALLLLEDERLRTMAVQHTIRSMNAFLSGYGPDGGCAEGVGYWVYGFGFYTYYAEMLRLFSAGELDMLSEPKTGAIAAFPGNIHLSDGVYINYSDSRERETLPSGLLSLLSERQQIQINMGLHIPLLSQDPCRRWAHALRNVLWTNPAKFASETESGEPGAPIYLEDLSWVIARGTLTTGEQQEVKVAFSVKGGHNAEPHNHNDLGHFILHGGGENILCDPGSGEYTQAYFAPGRESIFQIGSQGHSVPVIEGTGQQSGRQAEAKMLHIKHLPSQGIEAELDLTSAYPKAPTLARYIRRLRWHGSAGTSEAELFLEDHYQWRSPSGIRIGERLNGVPRVAQHFISRIEPVLQEAGVRWEGSGAVVFMAYDAGCWNAQIDVIETVDHDHLPQKFYRTALILRQTADESGDSRDHSVRETRCRFKFTIYPRQFNSKNQN</sequence>
<dbReference type="PANTHER" id="PTHR38045">
    <property type="entry name" value="CHROMOSOME 1, WHOLE GENOME SHOTGUN SEQUENCE"/>
    <property type="match status" value="1"/>
</dbReference>
<evidence type="ECO:0000313" key="2">
    <source>
        <dbReference type="Proteomes" id="UP001618531"/>
    </source>
</evidence>
<dbReference type="EMBL" id="JBIYSL010000006">
    <property type="protein sequence ID" value="MFK0525357.1"/>
    <property type="molecule type" value="Genomic_DNA"/>
</dbReference>
<protein>
    <recommendedName>
        <fullName evidence="3">Heparinase II/III-like protein</fullName>
    </recommendedName>
</protein>
<dbReference type="Gene3D" id="1.50.10.100">
    <property type="entry name" value="Chondroitin AC/alginate lyase"/>
    <property type="match status" value="1"/>
</dbReference>
<dbReference type="Gene3D" id="2.70.98.70">
    <property type="match status" value="1"/>
</dbReference>
<comment type="caution">
    <text evidence="1">The sequence shown here is derived from an EMBL/GenBank/DDBJ whole genome shotgun (WGS) entry which is preliminary data.</text>
</comment>